<feature type="repeat" description="WD" evidence="1">
    <location>
        <begin position="316"/>
        <end position="345"/>
    </location>
</feature>
<evidence type="ECO:0000313" key="3">
    <source>
        <dbReference type="Proteomes" id="UP000008743"/>
    </source>
</evidence>
<dbReference type="PhylomeDB" id="A0A0D2X3D9"/>
<dbReference type="Gene3D" id="2.130.10.10">
    <property type="entry name" value="YVTN repeat-like/Quinoprotein amine dehydrogenase"/>
    <property type="match status" value="2"/>
</dbReference>
<dbReference type="PROSITE" id="PS50896">
    <property type="entry name" value="LISH"/>
    <property type="match status" value="1"/>
</dbReference>
<evidence type="ECO:0000256" key="1">
    <source>
        <dbReference type="PROSITE-ProRule" id="PRU00221"/>
    </source>
</evidence>
<dbReference type="InParanoid" id="A0A0D2X3D9"/>
<keyword evidence="3" id="KW-1185">Reference proteome</keyword>
<sequence>MERQQVVELLLQFLNENGFVRTQAALEAESRLRFEPDQVKVASQLQVILDLYEATHGDPSKKPRKMDISDLNVFTVQDLHTGPVLAARLRDDMKLFTGSSDKTAALAQFSDLDDEYRWNIALTSSMDRSHQIVDIETGDVLQTFADHTKFVVRVQWSPNGEYFATASYDHHVGLYRRVQKVSKPVEDDDDSDAEEEPAPFKFERVGHFLFEGYAEALCFSPEGDELCMAARNDCFLHFVELTSGNYERSKMNMNALGDTHVSFTALDVSYSPFGKKYLLVCTDKNRLILYARETGEQLRHFYGTNNDEWSTPRHCWHPSGQYIFATSQDRCIYIWEMCSQKLVGKLTGHTENIRDLSFNDKHKILVSTGFDKVVRFWK</sequence>
<dbReference type="AlphaFoldDB" id="A0A0D2X3D9"/>
<proteinExistence type="predicted"/>
<dbReference type="InterPro" id="IPR015943">
    <property type="entry name" value="WD40/YVTN_repeat-like_dom_sf"/>
</dbReference>
<dbReference type="InterPro" id="IPR001680">
    <property type="entry name" value="WD40_rpt"/>
</dbReference>
<name>A0A0D2X3D9_CAPO3</name>
<organism evidence="2 3">
    <name type="scientific">Capsaspora owczarzaki (strain ATCC 30864)</name>
    <dbReference type="NCBI Taxonomy" id="595528"/>
    <lineage>
        <taxon>Eukaryota</taxon>
        <taxon>Filasterea</taxon>
        <taxon>Capsaspora</taxon>
    </lineage>
</organism>
<dbReference type="SMART" id="SM00320">
    <property type="entry name" value="WD40"/>
    <property type="match status" value="6"/>
</dbReference>
<evidence type="ECO:0000313" key="2">
    <source>
        <dbReference type="EMBL" id="KJE94139.1"/>
    </source>
</evidence>
<dbReference type="Pfam" id="PF00400">
    <property type="entry name" value="WD40"/>
    <property type="match status" value="3"/>
</dbReference>
<accession>A0A0D2X3D9</accession>
<reference evidence="3" key="1">
    <citation type="submission" date="2011-02" db="EMBL/GenBank/DDBJ databases">
        <title>The Genome Sequence of Capsaspora owczarzaki ATCC 30864.</title>
        <authorList>
            <person name="Russ C."/>
            <person name="Cuomo C."/>
            <person name="Burger G."/>
            <person name="Gray M.W."/>
            <person name="Holland P.W.H."/>
            <person name="King N."/>
            <person name="Lang F.B.F."/>
            <person name="Roger A.J."/>
            <person name="Ruiz-Trillo I."/>
            <person name="Young S.K."/>
            <person name="Zeng Q."/>
            <person name="Gargeya S."/>
            <person name="Alvarado L."/>
            <person name="Berlin A."/>
            <person name="Chapman S.B."/>
            <person name="Chen Z."/>
            <person name="Freedman E."/>
            <person name="Gellesch M."/>
            <person name="Goldberg J."/>
            <person name="Griggs A."/>
            <person name="Gujja S."/>
            <person name="Heilman E."/>
            <person name="Heiman D."/>
            <person name="Howarth C."/>
            <person name="Mehta T."/>
            <person name="Neiman D."/>
            <person name="Pearson M."/>
            <person name="Roberts A."/>
            <person name="Saif S."/>
            <person name="Shea T."/>
            <person name="Shenoy N."/>
            <person name="Sisk P."/>
            <person name="Stolte C."/>
            <person name="Sykes S."/>
            <person name="White J."/>
            <person name="Yandava C."/>
            <person name="Haas B."/>
            <person name="Nusbaum C."/>
            <person name="Birren B."/>
        </authorList>
    </citation>
    <scope>NUCLEOTIDE SEQUENCE</scope>
    <source>
        <strain evidence="3">ATCC 30864</strain>
    </source>
</reference>
<dbReference type="OrthoDB" id="10059385at2759"/>
<dbReference type="PANTHER" id="PTHR19879">
    <property type="entry name" value="TRANSCRIPTION INITIATION FACTOR TFIID"/>
    <property type="match status" value="1"/>
</dbReference>
<dbReference type="InterPro" id="IPR036322">
    <property type="entry name" value="WD40_repeat_dom_sf"/>
</dbReference>
<dbReference type="OMA" id="GHKAGPY"/>
<keyword evidence="1" id="KW-0853">WD repeat</keyword>
<dbReference type="PROSITE" id="PS50082">
    <property type="entry name" value="WD_REPEATS_2"/>
    <property type="match status" value="3"/>
</dbReference>
<dbReference type="SUPFAM" id="SSF50978">
    <property type="entry name" value="WD40 repeat-like"/>
    <property type="match status" value="1"/>
</dbReference>
<dbReference type="EMBL" id="KE346366">
    <property type="protein sequence ID" value="KJE94139.1"/>
    <property type="molecule type" value="Genomic_DNA"/>
</dbReference>
<dbReference type="eggNOG" id="KOG0266">
    <property type="taxonomic scope" value="Eukaryota"/>
</dbReference>
<gene>
    <name evidence="2" type="ORF">CAOG_008825</name>
</gene>
<dbReference type="Proteomes" id="UP000008743">
    <property type="component" value="Unassembled WGS sequence"/>
</dbReference>
<dbReference type="PANTHER" id="PTHR19879:SF9">
    <property type="entry name" value="TRANSCRIPTION INITIATION FACTOR TFIID SUBUNIT 5"/>
    <property type="match status" value="1"/>
</dbReference>
<protein>
    <submittedName>
        <fullName evidence="2">Uncharacterized protein</fullName>
    </submittedName>
</protein>
<dbReference type="InterPro" id="IPR006594">
    <property type="entry name" value="LisH"/>
</dbReference>
<dbReference type="PROSITE" id="PS50294">
    <property type="entry name" value="WD_REPEATS_REGION"/>
    <property type="match status" value="1"/>
</dbReference>
<feature type="repeat" description="WD" evidence="1">
    <location>
        <begin position="144"/>
        <end position="175"/>
    </location>
</feature>
<feature type="repeat" description="WD" evidence="1">
    <location>
        <begin position="346"/>
        <end position="378"/>
    </location>
</feature>
<dbReference type="STRING" id="595528.A0A0D2X3D9"/>